<gene>
    <name evidence="3" type="ORF">RFI_03323</name>
</gene>
<evidence type="ECO:0000313" key="4">
    <source>
        <dbReference type="Proteomes" id="UP000023152"/>
    </source>
</evidence>
<reference evidence="3 4" key="1">
    <citation type="journal article" date="2013" name="Curr. Biol.">
        <title>The Genome of the Foraminiferan Reticulomyxa filosa.</title>
        <authorList>
            <person name="Glockner G."/>
            <person name="Hulsmann N."/>
            <person name="Schleicher M."/>
            <person name="Noegel A.A."/>
            <person name="Eichinger L."/>
            <person name="Gallinger C."/>
            <person name="Pawlowski J."/>
            <person name="Sierra R."/>
            <person name="Euteneuer U."/>
            <person name="Pillet L."/>
            <person name="Moustafa A."/>
            <person name="Platzer M."/>
            <person name="Groth M."/>
            <person name="Szafranski K."/>
            <person name="Schliwa M."/>
        </authorList>
    </citation>
    <scope>NUCLEOTIDE SEQUENCE [LARGE SCALE GENOMIC DNA]</scope>
</reference>
<accession>X6P6R3</accession>
<feature type="transmembrane region" description="Helical" evidence="2">
    <location>
        <begin position="132"/>
        <end position="151"/>
    </location>
</feature>
<dbReference type="AlphaFoldDB" id="X6P6R3"/>
<keyword evidence="2" id="KW-0472">Membrane</keyword>
<sequence>MSIASYLCYYSQEILEKTMQEIIAMKNIILISIEQIIALAKELQSQLQTKKREEKDANIIELTNDIQQVKSADRNIFICVYWMDLMKYLTNLIKIIILNTFNCTTIINKIILNHMCMKHSVNNGLIFMLKTFQINYLISMILSKFIFEMFIQGNQIITDKMT</sequence>
<feature type="coiled-coil region" evidence="1">
    <location>
        <begin position="33"/>
        <end position="72"/>
    </location>
</feature>
<evidence type="ECO:0000313" key="3">
    <source>
        <dbReference type="EMBL" id="ETO33779.1"/>
    </source>
</evidence>
<keyword evidence="1" id="KW-0175">Coiled coil</keyword>
<feature type="transmembrane region" description="Helical" evidence="2">
    <location>
        <begin position="92"/>
        <end position="112"/>
    </location>
</feature>
<name>X6P6R3_RETFI</name>
<dbReference type="EMBL" id="ASPP01003144">
    <property type="protein sequence ID" value="ETO33779.1"/>
    <property type="molecule type" value="Genomic_DNA"/>
</dbReference>
<evidence type="ECO:0000256" key="2">
    <source>
        <dbReference type="SAM" id="Phobius"/>
    </source>
</evidence>
<comment type="caution">
    <text evidence="3">The sequence shown here is derived from an EMBL/GenBank/DDBJ whole genome shotgun (WGS) entry which is preliminary data.</text>
</comment>
<keyword evidence="2" id="KW-1133">Transmembrane helix</keyword>
<protein>
    <submittedName>
        <fullName evidence="3">Uncharacterized protein</fullName>
    </submittedName>
</protein>
<keyword evidence="2" id="KW-0812">Transmembrane</keyword>
<organism evidence="3 4">
    <name type="scientific">Reticulomyxa filosa</name>
    <dbReference type="NCBI Taxonomy" id="46433"/>
    <lineage>
        <taxon>Eukaryota</taxon>
        <taxon>Sar</taxon>
        <taxon>Rhizaria</taxon>
        <taxon>Retaria</taxon>
        <taxon>Foraminifera</taxon>
        <taxon>Monothalamids</taxon>
        <taxon>Reticulomyxidae</taxon>
        <taxon>Reticulomyxa</taxon>
    </lineage>
</organism>
<evidence type="ECO:0000256" key="1">
    <source>
        <dbReference type="SAM" id="Coils"/>
    </source>
</evidence>
<dbReference type="Proteomes" id="UP000023152">
    <property type="component" value="Unassembled WGS sequence"/>
</dbReference>
<proteinExistence type="predicted"/>
<keyword evidence="4" id="KW-1185">Reference proteome</keyword>